<evidence type="ECO:0000313" key="2">
    <source>
        <dbReference type="EMBL" id="GJN91133.1"/>
    </source>
</evidence>
<protein>
    <submittedName>
        <fullName evidence="2">Uncharacterized protein</fullName>
    </submittedName>
</protein>
<gene>
    <name evidence="2" type="ORF">Rhopal_004151-T1</name>
</gene>
<accession>A0AAV5GR30</accession>
<feature type="compositionally biased region" description="Acidic residues" evidence="1">
    <location>
        <begin position="198"/>
        <end position="209"/>
    </location>
</feature>
<reference evidence="2 3" key="1">
    <citation type="submission" date="2021-12" db="EMBL/GenBank/DDBJ databases">
        <title>High titer production of polyol ester of fatty acids by Rhodotorula paludigena BS15 towards product separation-free biomass refinery.</title>
        <authorList>
            <person name="Mano J."/>
            <person name="Ono H."/>
            <person name="Tanaka T."/>
            <person name="Naito K."/>
            <person name="Sushida H."/>
            <person name="Ike M."/>
            <person name="Tokuyasu K."/>
            <person name="Kitaoka M."/>
        </authorList>
    </citation>
    <scope>NUCLEOTIDE SEQUENCE [LARGE SCALE GENOMIC DNA]</scope>
    <source>
        <strain evidence="2 3">BS15</strain>
    </source>
</reference>
<feature type="region of interest" description="Disordered" evidence="1">
    <location>
        <begin position="193"/>
        <end position="216"/>
    </location>
</feature>
<name>A0AAV5GR30_9BASI</name>
<evidence type="ECO:0000313" key="3">
    <source>
        <dbReference type="Proteomes" id="UP001342314"/>
    </source>
</evidence>
<evidence type="ECO:0000256" key="1">
    <source>
        <dbReference type="SAM" id="MobiDB-lite"/>
    </source>
</evidence>
<dbReference type="EMBL" id="BQKY01000008">
    <property type="protein sequence ID" value="GJN91133.1"/>
    <property type="molecule type" value="Genomic_DNA"/>
</dbReference>
<keyword evidence="3" id="KW-1185">Reference proteome</keyword>
<proteinExistence type="predicted"/>
<dbReference type="AlphaFoldDB" id="A0AAV5GR30"/>
<organism evidence="2 3">
    <name type="scientific">Rhodotorula paludigena</name>
    <dbReference type="NCBI Taxonomy" id="86838"/>
    <lineage>
        <taxon>Eukaryota</taxon>
        <taxon>Fungi</taxon>
        <taxon>Dikarya</taxon>
        <taxon>Basidiomycota</taxon>
        <taxon>Pucciniomycotina</taxon>
        <taxon>Microbotryomycetes</taxon>
        <taxon>Sporidiobolales</taxon>
        <taxon>Sporidiobolaceae</taxon>
        <taxon>Rhodotorula</taxon>
    </lineage>
</organism>
<comment type="caution">
    <text evidence="2">The sequence shown here is derived from an EMBL/GenBank/DDBJ whole genome shotgun (WGS) entry which is preliminary data.</text>
</comment>
<dbReference type="Proteomes" id="UP001342314">
    <property type="component" value="Unassembled WGS sequence"/>
</dbReference>
<sequence length="580" mass="62623">MAPLKLPKKGKSKQLHLDFRSLDAARASAPQDWDSEAWLEEGTKQEEQGERYQVGAKAARHLSNAAVCYRLAAALAPADFDSRYNGARVQQTLATEHLPAPVCLSALDDARTAYRDALSVLQPGAKGEATARIDALFNLAQTDVALFEMLDDAIVALEQEADRALQVAKEARELFVEVERLQRAEMARFFGETGPEADAGEDEAADEVDPTGGSAAGETSVRALEVTIVTPQLLIDTLLESVSFDLTLYNSSYTDAATEAELRQSALDSFTRATALRPLVPGAAPELDFELAFVQATLYTTLSPDEAPLHLEQLISSTSPVKVDLLSLYADHQVETLLLTAQLPAILSSLSTALKTYESAQALLSNRLSPPKHLPASHLPSLLSSNLVAQSTVHLLAYEVLTRAQRDPSLAPTLPADAAAQTAEHLSRAHALALEATSAPRSGLSLVLSASAAAVNAASAPPPLALARAPASQEPRTDWRTVASVRLALFSLARVRMRMLPPASAAGGKREEQVRFWAFWRALGLARGEGTEKGSEGERALKRREVRWWIGEIAEDKVQEVMGAEEAAMERAYWEELAEL</sequence>